<dbReference type="InterPro" id="IPR026960">
    <property type="entry name" value="RVT-Znf"/>
</dbReference>
<keyword evidence="2" id="KW-0548">Nucleotidyltransferase</keyword>
<organism evidence="2">
    <name type="scientific">Tanacetum cinerariifolium</name>
    <name type="common">Dalmatian daisy</name>
    <name type="synonym">Chrysanthemum cinerariifolium</name>
    <dbReference type="NCBI Taxonomy" id="118510"/>
    <lineage>
        <taxon>Eukaryota</taxon>
        <taxon>Viridiplantae</taxon>
        <taxon>Streptophyta</taxon>
        <taxon>Embryophyta</taxon>
        <taxon>Tracheophyta</taxon>
        <taxon>Spermatophyta</taxon>
        <taxon>Magnoliopsida</taxon>
        <taxon>eudicotyledons</taxon>
        <taxon>Gunneridae</taxon>
        <taxon>Pentapetalae</taxon>
        <taxon>asterids</taxon>
        <taxon>campanulids</taxon>
        <taxon>Asterales</taxon>
        <taxon>Asteraceae</taxon>
        <taxon>Asteroideae</taxon>
        <taxon>Anthemideae</taxon>
        <taxon>Anthemidinae</taxon>
        <taxon>Tanacetum</taxon>
    </lineage>
</organism>
<gene>
    <name evidence="2" type="ORF">Tci_834637</name>
</gene>
<dbReference type="Pfam" id="PF13966">
    <property type="entry name" value="zf-RVT"/>
    <property type="match status" value="1"/>
</dbReference>
<keyword evidence="2" id="KW-0808">Transferase</keyword>
<proteinExistence type="predicted"/>
<evidence type="ECO:0000313" key="2">
    <source>
        <dbReference type="EMBL" id="GFC62667.1"/>
    </source>
</evidence>
<name>A0A699Q990_TANCI</name>
<reference evidence="2" key="1">
    <citation type="journal article" date="2019" name="Sci. Rep.">
        <title>Draft genome of Tanacetum cinerariifolium, the natural source of mosquito coil.</title>
        <authorList>
            <person name="Yamashiro T."/>
            <person name="Shiraishi A."/>
            <person name="Satake H."/>
            <person name="Nakayama K."/>
        </authorList>
    </citation>
    <scope>NUCLEOTIDE SEQUENCE</scope>
</reference>
<dbReference type="GO" id="GO:0003964">
    <property type="term" value="F:RNA-directed DNA polymerase activity"/>
    <property type="evidence" value="ECO:0007669"/>
    <property type="project" value="UniProtKB-KW"/>
</dbReference>
<keyword evidence="2" id="KW-0695">RNA-directed DNA polymerase</keyword>
<protein>
    <submittedName>
        <fullName evidence="2">RNA-directed DNA polymerase, eukaryota</fullName>
    </submittedName>
</protein>
<evidence type="ECO:0000259" key="1">
    <source>
        <dbReference type="Pfam" id="PF13966"/>
    </source>
</evidence>
<sequence>MDLVSTVNLVSMGDRWVWTLESSGEFSVAPLQKVIDEKRLSSVYSKTRWVKYVPIKVNVLAWKIKMDVLLTRLNISRRGIDIHSITCPICDCGVESSEHLFFDVT</sequence>
<dbReference type="EMBL" id="BKCJ010994821">
    <property type="protein sequence ID" value="GFC62667.1"/>
    <property type="molecule type" value="Genomic_DNA"/>
</dbReference>
<comment type="caution">
    <text evidence="2">The sequence shown here is derived from an EMBL/GenBank/DDBJ whole genome shotgun (WGS) entry which is preliminary data.</text>
</comment>
<feature type="domain" description="Reverse transcriptase zinc-binding" evidence="1">
    <location>
        <begin position="26"/>
        <end position="103"/>
    </location>
</feature>
<dbReference type="AlphaFoldDB" id="A0A699Q990"/>
<accession>A0A699Q990</accession>